<protein>
    <submittedName>
        <fullName evidence="4">Tyrosine-protein kinase Fer</fullName>
    </submittedName>
</protein>
<keyword evidence="4" id="KW-0808">Transferase</keyword>
<dbReference type="AlphaFoldDB" id="A0A8X6LJU5"/>
<keyword evidence="1 2" id="KW-0175">Coiled coil</keyword>
<dbReference type="PROSITE" id="PS51741">
    <property type="entry name" value="F_BAR"/>
    <property type="match status" value="1"/>
</dbReference>
<evidence type="ECO:0000256" key="2">
    <source>
        <dbReference type="SAM" id="Coils"/>
    </source>
</evidence>
<proteinExistence type="predicted"/>
<dbReference type="Gene3D" id="1.20.1270.60">
    <property type="entry name" value="Arfaptin homology (AH) domain/BAR domain"/>
    <property type="match status" value="1"/>
</dbReference>
<dbReference type="Proteomes" id="UP000887116">
    <property type="component" value="Unassembled WGS sequence"/>
</dbReference>
<dbReference type="Pfam" id="PF00611">
    <property type="entry name" value="FCH"/>
    <property type="match status" value="1"/>
</dbReference>
<feature type="coiled-coil region" evidence="2">
    <location>
        <begin position="346"/>
        <end position="394"/>
    </location>
</feature>
<evidence type="ECO:0000313" key="5">
    <source>
        <dbReference type="Proteomes" id="UP000887116"/>
    </source>
</evidence>
<feature type="domain" description="F-BAR" evidence="3">
    <location>
        <begin position="1"/>
        <end position="262"/>
    </location>
</feature>
<dbReference type="InterPro" id="IPR027267">
    <property type="entry name" value="AH/BAR_dom_sf"/>
</dbReference>
<keyword evidence="5" id="KW-1185">Reference proteome</keyword>
<dbReference type="InterPro" id="IPR001060">
    <property type="entry name" value="FCH_dom"/>
</dbReference>
<name>A0A8X6LJU5_TRICU</name>
<dbReference type="SMART" id="SM00055">
    <property type="entry name" value="FCH"/>
    <property type="match status" value="1"/>
</dbReference>
<dbReference type="GO" id="GO:0016301">
    <property type="term" value="F:kinase activity"/>
    <property type="evidence" value="ECO:0007669"/>
    <property type="project" value="UniProtKB-KW"/>
</dbReference>
<accession>A0A8X6LJU5</accession>
<dbReference type="InterPro" id="IPR031160">
    <property type="entry name" value="F_BAR_dom"/>
</dbReference>
<gene>
    <name evidence="4" type="primary">FER</name>
    <name evidence="4" type="ORF">TNCT_739082</name>
</gene>
<sequence length="525" mass="61170">MGFATDLQGKNSHEALMSLQDAELRLLENMKRCMSLRVKCDREYAIALNSVCIQTLKIDQSELKGSMVARAWSVIAEETEAMSRLVKQNADYLASHTIDEMNALILEKRALRKLYTDEHNRIHGELLRLQDAVNKTRNLYEKTLELWRVSKAKYEDQYVKGKGGKKLEEAKERYIKITNKLHRLHNDYVILVHEGKEYEKHLRNTLLPSLLEYHQTVLQETVDRWKILMLQFSTYTDFSNDTFRSLNIKMKKIVCNVNKHFPFLSNNSIFFRKILMLQFSTYTDFSNDTFRSLNIKMKKSIESVAGEDEYKDFTDKHRSRPLQPVDFKFDVSLLHDYNGPLKPNQLALDDMTYDALKEKLQNLKEKLVECQTLIKEKELEIGQCENEMKSLRKTLETENMLSVKRRAIGILRKELNEIICQEQRHQQLYNLVSSWVNNVEPKDLPPGLEFPDIVSNETKDEDTSSLNAIGRRSARIIMSKLRQPFHAFQKKTNNAFDDSFTSHGGSRSYSLTSPGQDNVIKLCFS</sequence>
<dbReference type="EMBL" id="BMAO01016971">
    <property type="protein sequence ID" value="GFR12460.1"/>
    <property type="molecule type" value="Genomic_DNA"/>
</dbReference>
<dbReference type="SUPFAM" id="SSF103657">
    <property type="entry name" value="BAR/IMD domain-like"/>
    <property type="match status" value="1"/>
</dbReference>
<evidence type="ECO:0000256" key="1">
    <source>
        <dbReference type="PROSITE-ProRule" id="PRU01077"/>
    </source>
</evidence>
<keyword evidence="4" id="KW-0418">Kinase</keyword>
<evidence type="ECO:0000259" key="3">
    <source>
        <dbReference type="PROSITE" id="PS51741"/>
    </source>
</evidence>
<evidence type="ECO:0000313" key="4">
    <source>
        <dbReference type="EMBL" id="GFR12460.1"/>
    </source>
</evidence>
<organism evidence="4 5">
    <name type="scientific">Trichonephila clavata</name>
    <name type="common">Joro spider</name>
    <name type="synonym">Nephila clavata</name>
    <dbReference type="NCBI Taxonomy" id="2740835"/>
    <lineage>
        <taxon>Eukaryota</taxon>
        <taxon>Metazoa</taxon>
        <taxon>Ecdysozoa</taxon>
        <taxon>Arthropoda</taxon>
        <taxon>Chelicerata</taxon>
        <taxon>Arachnida</taxon>
        <taxon>Araneae</taxon>
        <taxon>Araneomorphae</taxon>
        <taxon>Entelegynae</taxon>
        <taxon>Araneoidea</taxon>
        <taxon>Nephilidae</taxon>
        <taxon>Trichonephila</taxon>
    </lineage>
</organism>
<comment type="caution">
    <text evidence="4">The sequence shown here is derived from an EMBL/GenBank/DDBJ whole genome shotgun (WGS) entry which is preliminary data.</text>
</comment>
<reference evidence="4" key="1">
    <citation type="submission" date="2020-07" db="EMBL/GenBank/DDBJ databases">
        <title>Multicomponent nature underlies the extraordinary mechanical properties of spider dragline silk.</title>
        <authorList>
            <person name="Kono N."/>
            <person name="Nakamura H."/>
            <person name="Mori M."/>
            <person name="Yoshida Y."/>
            <person name="Ohtoshi R."/>
            <person name="Malay A.D."/>
            <person name="Moran D.A.P."/>
            <person name="Tomita M."/>
            <person name="Numata K."/>
            <person name="Arakawa K."/>
        </authorList>
    </citation>
    <scope>NUCLEOTIDE SEQUENCE</scope>
</reference>
<dbReference type="OrthoDB" id="6422646at2759"/>